<proteinExistence type="predicted"/>
<name>A0ABU6WPV7_9FABA</name>
<evidence type="ECO:0000256" key="1">
    <source>
        <dbReference type="SAM" id="MobiDB-lite"/>
    </source>
</evidence>
<keyword evidence="3" id="KW-1185">Reference proteome</keyword>
<organism evidence="2 3">
    <name type="scientific">Stylosanthes scabra</name>
    <dbReference type="NCBI Taxonomy" id="79078"/>
    <lineage>
        <taxon>Eukaryota</taxon>
        <taxon>Viridiplantae</taxon>
        <taxon>Streptophyta</taxon>
        <taxon>Embryophyta</taxon>
        <taxon>Tracheophyta</taxon>
        <taxon>Spermatophyta</taxon>
        <taxon>Magnoliopsida</taxon>
        <taxon>eudicotyledons</taxon>
        <taxon>Gunneridae</taxon>
        <taxon>Pentapetalae</taxon>
        <taxon>rosids</taxon>
        <taxon>fabids</taxon>
        <taxon>Fabales</taxon>
        <taxon>Fabaceae</taxon>
        <taxon>Papilionoideae</taxon>
        <taxon>50 kb inversion clade</taxon>
        <taxon>dalbergioids sensu lato</taxon>
        <taxon>Dalbergieae</taxon>
        <taxon>Pterocarpus clade</taxon>
        <taxon>Stylosanthes</taxon>
    </lineage>
</organism>
<evidence type="ECO:0000313" key="2">
    <source>
        <dbReference type="EMBL" id="MED6187921.1"/>
    </source>
</evidence>
<protein>
    <submittedName>
        <fullName evidence="2">Uncharacterized protein</fullName>
    </submittedName>
</protein>
<gene>
    <name evidence="2" type="ORF">PIB30_081152</name>
</gene>
<sequence length="251" mass="27554">MATRSRHTKLLACVGSQFYREANYMNVPVGFSLTWLETLCCPAGGIGIVKTSTRKIAQSRECAAQRMPARLVASSLGSNLALWLEDKATRTVGDLPEDMSSAPQTGETDDAMESCVAAALMDLTEMMGVPYGGIERHYEFFLHCLTLLHSSQVVQVHANAVGEITQEMRNCSKIVEACLEAFVRPKKANNPTVTAECYAGEKPAREANTAMSTSQEAQTRTTPTADHRNRKSEKHPCFRSDLYRNGLMTPS</sequence>
<dbReference type="Proteomes" id="UP001341840">
    <property type="component" value="Unassembled WGS sequence"/>
</dbReference>
<reference evidence="2 3" key="1">
    <citation type="journal article" date="2023" name="Plants (Basel)">
        <title>Bridging the Gap: Combining Genomics and Transcriptomics Approaches to Understand Stylosanthes scabra, an Orphan Legume from the Brazilian Caatinga.</title>
        <authorList>
            <person name="Ferreira-Neto J.R.C."/>
            <person name="da Silva M.D."/>
            <person name="Binneck E."/>
            <person name="de Melo N.F."/>
            <person name="da Silva R.H."/>
            <person name="de Melo A.L.T.M."/>
            <person name="Pandolfi V."/>
            <person name="Bustamante F.O."/>
            <person name="Brasileiro-Vidal A.C."/>
            <person name="Benko-Iseppon A.M."/>
        </authorList>
    </citation>
    <scope>NUCLEOTIDE SEQUENCE [LARGE SCALE GENOMIC DNA]</scope>
    <source>
        <tissue evidence="2">Leaves</tissue>
    </source>
</reference>
<comment type="caution">
    <text evidence="2">The sequence shown here is derived from an EMBL/GenBank/DDBJ whole genome shotgun (WGS) entry which is preliminary data.</text>
</comment>
<feature type="region of interest" description="Disordered" evidence="1">
    <location>
        <begin position="205"/>
        <end position="239"/>
    </location>
</feature>
<dbReference type="EMBL" id="JASCZI010182447">
    <property type="protein sequence ID" value="MED6187921.1"/>
    <property type="molecule type" value="Genomic_DNA"/>
</dbReference>
<feature type="compositionally biased region" description="Polar residues" evidence="1">
    <location>
        <begin position="209"/>
        <end position="224"/>
    </location>
</feature>
<evidence type="ECO:0000313" key="3">
    <source>
        <dbReference type="Proteomes" id="UP001341840"/>
    </source>
</evidence>
<accession>A0ABU6WPV7</accession>